<dbReference type="PANTHER" id="PTHR46497">
    <property type="entry name" value="THIOREDOXIN DOMAIN-CONTAINING PROTEIN 11"/>
    <property type="match status" value="1"/>
</dbReference>
<dbReference type="CDD" id="cd02995">
    <property type="entry name" value="PDI_a_PDI_a'_C"/>
    <property type="match status" value="1"/>
</dbReference>
<dbReference type="InterPro" id="IPR013766">
    <property type="entry name" value="Thioredoxin_domain"/>
</dbReference>
<dbReference type="Gene3D" id="3.40.30.10">
    <property type="entry name" value="Glutaredoxin"/>
    <property type="match status" value="2"/>
</dbReference>
<dbReference type="Proteomes" id="UP000694845">
    <property type="component" value="Unplaced"/>
</dbReference>
<accession>A0A8B7YMA5</accession>
<protein>
    <submittedName>
        <fullName evidence="4">Thioredoxin domain-containing protein 11-like</fullName>
    </submittedName>
</protein>
<evidence type="ECO:0000256" key="1">
    <source>
        <dbReference type="SAM" id="MobiDB-lite"/>
    </source>
</evidence>
<dbReference type="OMA" id="VIYLYHQ"/>
<name>A0A8B7YMA5_ACAPL</name>
<feature type="region of interest" description="Disordered" evidence="1">
    <location>
        <begin position="1"/>
        <end position="22"/>
    </location>
</feature>
<dbReference type="Pfam" id="PF00085">
    <property type="entry name" value="Thioredoxin"/>
    <property type="match status" value="1"/>
</dbReference>
<dbReference type="InterPro" id="IPR036249">
    <property type="entry name" value="Thioredoxin-like_sf"/>
</dbReference>
<keyword evidence="3" id="KW-1185">Reference proteome</keyword>
<dbReference type="SUPFAM" id="SSF52833">
    <property type="entry name" value="Thioredoxin-like"/>
    <property type="match status" value="2"/>
</dbReference>
<dbReference type="OrthoDB" id="1910803at2759"/>
<dbReference type="RefSeq" id="XP_022092601.1">
    <property type="nucleotide sequence ID" value="XM_022236909.1"/>
</dbReference>
<dbReference type="PANTHER" id="PTHR46497:SF1">
    <property type="entry name" value="THIOREDOXIN DOMAIN-CONTAINING PROTEIN 11"/>
    <property type="match status" value="1"/>
</dbReference>
<gene>
    <name evidence="4" type="primary">LOC110980324</name>
</gene>
<proteinExistence type="predicted"/>
<evidence type="ECO:0000259" key="2">
    <source>
        <dbReference type="PROSITE" id="PS51352"/>
    </source>
</evidence>
<feature type="domain" description="Thioredoxin" evidence="2">
    <location>
        <begin position="665"/>
        <end position="792"/>
    </location>
</feature>
<evidence type="ECO:0000313" key="4">
    <source>
        <dbReference type="RefSeq" id="XP_022092601.1"/>
    </source>
</evidence>
<dbReference type="CTD" id="51061"/>
<dbReference type="InterPro" id="IPR052792">
    <property type="entry name" value="Thioredoxin_dom-contain_11"/>
</dbReference>
<reference evidence="4" key="1">
    <citation type="submission" date="2025-08" db="UniProtKB">
        <authorList>
            <consortium name="RefSeq"/>
        </authorList>
    </citation>
    <scope>IDENTIFICATION</scope>
</reference>
<organism evidence="3 4">
    <name type="scientific">Acanthaster planci</name>
    <name type="common">Crown-of-thorns starfish</name>
    <dbReference type="NCBI Taxonomy" id="133434"/>
    <lineage>
        <taxon>Eukaryota</taxon>
        <taxon>Metazoa</taxon>
        <taxon>Echinodermata</taxon>
        <taxon>Eleutherozoa</taxon>
        <taxon>Asterozoa</taxon>
        <taxon>Asteroidea</taxon>
        <taxon>Valvatacea</taxon>
        <taxon>Valvatida</taxon>
        <taxon>Acanthasteridae</taxon>
        <taxon>Acanthaster</taxon>
    </lineage>
</organism>
<dbReference type="GeneID" id="110980324"/>
<dbReference type="AlphaFoldDB" id="A0A8B7YMA5"/>
<dbReference type="KEGG" id="aplc:110980324"/>
<evidence type="ECO:0000313" key="3">
    <source>
        <dbReference type="Proteomes" id="UP000694845"/>
    </source>
</evidence>
<sequence>MLADVPSPHSDEGLSSSTATGGTDLGSASSAIGAPTFSWPHPSLQHVNVAAVLLKAMARSVRKNPEVFSLLFVAFLCLVVAKYTQNSGASQSPAAPPPIFPKDSPVFEFSNGDMQSALSRIQREENEFSFVMYYAHWDGNSRDIAVEFDRAARQLSHRVTFVAVNCWWLHGSCRSRVKTTMYPALLATAPTIRNGLQYTGILQAEEMVSFLYRLCRPFTYVPDIESVYSLHAHHGTVVVGYFDWTTFPILPGLVSFQKAAWLALEKDSIEPIAFAVVTNIRLAQRLGLQQSKSIAMIRTLNSTLLYPRDAKFQAKLIMEWAYKHQESVVQWLAPAGVKSTIMATQLDSSPVVVLFTRHHRRQGLLNDFYMFKKVALDYYNCNNSRLIQRLISAINSARKPTPDNCNEADDRSDSAPSVCECCQTLADPPLTTTMSHGRNVCQVCEHSTTLHPSPCSPALPHSQATWTKLIVHGKSSLAPNSCLHLNYYYSPYSQYQLCCKQCDIAPGHLYSQSERCAVPDSNSGRSAINSVCQGVLSRTDCNSKCQESSRGTKTSNANSNQNSHCRRTLESKENVFHPYLGPFTGLGCRTNRTVNFFAMRSEYFWQFAEQLGASARSGFQAPGKRTAIVLLDIEAEQQHLLAGEITASAIKNFIFNYTTSNLTRHLRSANAPSACSQMTGVCVQEVVSSTFEELVLDSTKDVLLLYYAPWCGFCSRTHHLYLMLAKVFQHSTNLLISRIDGDANDLPWQFTPSSYPTLLLFPAGQKDQSLQFPQSTVLNLPNMIKFVLQHATLL</sequence>
<dbReference type="PROSITE" id="PS51352">
    <property type="entry name" value="THIOREDOXIN_2"/>
    <property type="match status" value="1"/>
</dbReference>
<feature type="compositionally biased region" description="Polar residues" evidence="1">
    <location>
        <begin position="13"/>
        <end position="22"/>
    </location>
</feature>